<accession>A0A9D9HAT3</accession>
<reference evidence="2" key="1">
    <citation type="submission" date="2020-10" db="EMBL/GenBank/DDBJ databases">
        <authorList>
            <person name="Gilroy R."/>
        </authorList>
    </citation>
    <scope>NUCLEOTIDE SEQUENCE</scope>
    <source>
        <strain evidence="2">11167</strain>
    </source>
</reference>
<dbReference type="InterPro" id="IPR036641">
    <property type="entry name" value="HPT_dom_sf"/>
</dbReference>
<evidence type="ECO:0000313" key="2">
    <source>
        <dbReference type="EMBL" id="MBO8442682.1"/>
    </source>
</evidence>
<dbReference type="InterPro" id="IPR008207">
    <property type="entry name" value="Sig_transdc_His_kin_Hpt_dom"/>
</dbReference>
<dbReference type="Proteomes" id="UP000823633">
    <property type="component" value="Unassembled WGS sequence"/>
</dbReference>
<dbReference type="Gene3D" id="1.20.120.160">
    <property type="entry name" value="HPT domain"/>
    <property type="match status" value="1"/>
</dbReference>
<sequence>MTEDFRSACIAQGIDVQGTLGRLGGMDALYERMLSRFAADGTAAQLASCTQPDEAFRLAHSLKGMAANLGFTKLSELSGQACTLFREGHSDEAMALKDGLVAEAQRLATFLKERT</sequence>
<dbReference type="GO" id="GO:0004672">
    <property type="term" value="F:protein kinase activity"/>
    <property type="evidence" value="ECO:0007669"/>
    <property type="project" value="UniProtKB-ARBA"/>
</dbReference>
<evidence type="ECO:0000259" key="1">
    <source>
        <dbReference type="Pfam" id="PF01627"/>
    </source>
</evidence>
<dbReference type="AlphaFoldDB" id="A0A9D9HAT3"/>
<organism evidence="2 3">
    <name type="scientific">Candidatus Aphodenecus pullistercoris</name>
    <dbReference type="NCBI Taxonomy" id="2840669"/>
    <lineage>
        <taxon>Bacteria</taxon>
        <taxon>Pseudomonadati</taxon>
        <taxon>Spirochaetota</taxon>
        <taxon>Spirochaetia</taxon>
        <taxon>Spirochaetales</taxon>
        <taxon>Candidatus Aphodenecus</taxon>
    </lineage>
</organism>
<dbReference type="Pfam" id="PF01627">
    <property type="entry name" value="Hpt"/>
    <property type="match status" value="1"/>
</dbReference>
<name>A0A9D9HAT3_9SPIR</name>
<dbReference type="CDD" id="cd00088">
    <property type="entry name" value="HPT"/>
    <property type="match status" value="1"/>
</dbReference>
<reference evidence="2" key="2">
    <citation type="journal article" date="2021" name="PeerJ">
        <title>Extensive microbial diversity within the chicken gut microbiome revealed by metagenomics and culture.</title>
        <authorList>
            <person name="Gilroy R."/>
            <person name="Ravi A."/>
            <person name="Getino M."/>
            <person name="Pursley I."/>
            <person name="Horton D.L."/>
            <person name="Alikhan N.F."/>
            <person name="Baker D."/>
            <person name="Gharbi K."/>
            <person name="Hall N."/>
            <person name="Watson M."/>
            <person name="Adriaenssens E.M."/>
            <person name="Foster-Nyarko E."/>
            <person name="Jarju S."/>
            <person name="Secka A."/>
            <person name="Antonio M."/>
            <person name="Oren A."/>
            <person name="Chaudhuri R.R."/>
            <person name="La Ragione R."/>
            <person name="Hildebrand F."/>
            <person name="Pallen M.J."/>
        </authorList>
    </citation>
    <scope>NUCLEOTIDE SEQUENCE</scope>
    <source>
        <strain evidence="2">11167</strain>
    </source>
</reference>
<gene>
    <name evidence="2" type="ORF">IAC42_02830</name>
</gene>
<protein>
    <submittedName>
        <fullName evidence="2">Hpt domain-containing protein</fullName>
    </submittedName>
</protein>
<dbReference type="GO" id="GO:0000160">
    <property type="term" value="P:phosphorelay signal transduction system"/>
    <property type="evidence" value="ECO:0007669"/>
    <property type="project" value="InterPro"/>
</dbReference>
<dbReference type="SUPFAM" id="SSF47226">
    <property type="entry name" value="Histidine-containing phosphotransfer domain, HPT domain"/>
    <property type="match status" value="1"/>
</dbReference>
<evidence type="ECO:0000313" key="3">
    <source>
        <dbReference type="Proteomes" id="UP000823633"/>
    </source>
</evidence>
<proteinExistence type="predicted"/>
<comment type="caution">
    <text evidence="2">The sequence shown here is derived from an EMBL/GenBank/DDBJ whole genome shotgun (WGS) entry which is preliminary data.</text>
</comment>
<dbReference type="EMBL" id="JADIMU010000018">
    <property type="protein sequence ID" value="MBO8442682.1"/>
    <property type="molecule type" value="Genomic_DNA"/>
</dbReference>
<feature type="domain" description="HPt" evidence="1">
    <location>
        <begin position="48"/>
        <end position="108"/>
    </location>
</feature>